<evidence type="ECO:0000256" key="1">
    <source>
        <dbReference type="SAM" id="Phobius"/>
    </source>
</evidence>
<sequence length="274" mass="29680">MSPKYYYLIVVCDIFCVPKVKISLDPPATGGFNVLLRSKLLYKQKGEHTMFGTIFNTLTIVVGSVIGSIFKKGIKHEYHNILMQAMGLVAIVLGIEAVVHHLPSSKYPVLFIVNLAIGGLIGQKLNLEVRFNNLVNKFSKSNLAEGLSTAILLFCIGSLSILGPIEAALKKDYTYLLANGILDGITSIVLASTFGIGIAIAGIVLFIWQGSIYLITTLLEGAINHSLLNELSIVGGILILASGLNILEIKKFKTLNLIPSLLVSPLLFLIIQLF</sequence>
<keyword evidence="3" id="KW-1185">Reference proteome</keyword>
<gene>
    <name evidence="2" type="ORF">SAMN02745910_01887</name>
</gene>
<keyword evidence="1" id="KW-0472">Membrane</keyword>
<dbReference type="EMBL" id="FOXX01000004">
    <property type="protein sequence ID" value="SFQ53952.1"/>
    <property type="molecule type" value="Genomic_DNA"/>
</dbReference>
<dbReference type="PANTHER" id="PTHR36111:SF2">
    <property type="entry name" value="INNER MEMBRANE PROTEIN"/>
    <property type="match status" value="1"/>
</dbReference>
<evidence type="ECO:0000313" key="2">
    <source>
        <dbReference type="EMBL" id="SFQ53952.1"/>
    </source>
</evidence>
<reference evidence="2 3" key="1">
    <citation type="submission" date="2016-10" db="EMBL/GenBank/DDBJ databases">
        <authorList>
            <person name="Varghese N."/>
            <person name="Submissions S."/>
        </authorList>
    </citation>
    <scope>NUCLEOTIDE SEQUENCE [LARGE SCALE GENOMIC DNA]</scope>
    <source>
        <strain evidence="2 3">DSM 13796</strain>
    </source>
</reference>
<feature type="transmembrane region" description="Helical" evidence="1">
    <location>
        <begin position="228"/>
        <end position="247"/>
    </location>
</feature>
<accession>A0A1I5ZBX2</accession>
<dbReference type="InterPro" id="IPR007563">
    <property type="entry name" value="DUF554"/>
</dbReference>
<comment type="caution">
    <text evidence="2">The sequence shown here is derived from an EMBL/GenBank/DDBJ whole genome shotgun (WGS) entry which is preliminary data.</text>
</comment>
<evidence type="ECO:0008006" key="4">
    <source>
        <dbReference type="Google" id="ProtNLM"/>
    </source>
</evidence>
<dbReference type="Pfam" id="PF04474">
    <property type="entry name" value="DUF554"/>
    <property type="match status" value="1"/>
</dbReference>
<protein>
    <recommendedName>
        <fullName evidence="4">Transport protein</fullName>
    </recommendedName>
</protein>
<keyword evidence="1" id="KW-0812">Transmembrane</keyword>
<feature type="transmembrane region" description="Helical" evidence="1">
    <location>
        <begin position="254"/>
        <end position="273"/>
    </location>
</feature>
<feature type="transmembrane region" description="Helical" evidence="1">
    <location>
        <begin position="147"/>
        <end position="169"/>
    </location>
</feature>
<dbReference type="PANTHER" id="PTHR36111">
    <property type="entry name" value="INNER MEMBRANE PROTEIN-RELATED"/>
    <property type="match status" value="1"/>
</dbReference>
<evidence type="ECO:0000313" key="3">
    <source>
        <dbReference type="Proteomes" id="UP000182762"/>
    </source>
</evidence>
<organism evidence="2 3">
    <name type="scientific">Priestia endophytica DSM 13796</name>
    <dbReference type="NCBI Taxonomy" id="1121089"/>
    <lineage>
        <taxon>Bacteria</taxon>
        <taxon>Bacillati</taxon>
        <taxon>Bacillota</taxon>
        <taxon>Bacilli</taxon>
        <taxon>Bacillales</taxon>
        <taxon>Bacillaceae</taxon>
        <taxon>Priestia</taxon>
    </lineage>
</organism>
<feature type="transmembrane region" description="Helical" evidence="1">
    <location>
        <begin position="181"/>
        <end position="208"/>
    </location>
</feature>
<proteinExistence type="predicted"/>
<dbReference type="Proteomes" id="UP000182762">
    <property type="component" value="Unassembled WGS sequence"/>
</dbReference>
<keyword evidence="1" id="KW-1133">Transmembrane helix</keyword>
<feature type="transmembrane region" description="Helical" evidence="1">
    <location>
        <begin position="81"/>
        <end position="102"/>
    </location>
</feature>
<name>A0A1I5ZBX2_9BACI</name>
<feature type="transmembrane region" description="Helical" evidence="1">
    <location>
        <begin position="49"/>
        <end position="69"/>
    </location>
</feature>
<feature type="transmembrane region" description="Helical" evidence="1">
    <location>
        <begin position="109"/>
        <end position="127"/>
    </location>
</feature>